<proteinExistence type="predicted"/>
<sequence length="303" mass="33198">MIIPPIAFAVLSGINALFSFNLSAGPEALIPRLPTHRPVNHTTGVSQAVYDDLVRYTKYASGAYQLICPHPLGNELVVEFKELISSTKGYVARDDDRRELVVVFRGSRDLNHILVDTEAVLTPLSVPGLSDIAGAEVHSGFQFAFNSVAEIVLDAVKDELKEHSGYELVVTGHSLGAAIASIAAVSLKSSFPRTNVRLFTFGQPRTGNAAYADIVEVLLAESSIYRATHSWDGVPTMIPVEFGYRHHATEYWHFEDPAEPEHVRMCEGEEDPECSASIPSSGINWAHMRYFGQTIASNPSVCW</sequence>
<keyword evidence="1" id="KW-0732">Signal</keyword>
<gene>
    <name evidence="3" type="ORF">CONPUDRAFT_164437</name>
</gene>
<organism evidence="3 4">
    <name type="scientific">Coniophora puteana (strain RWD-64-598)</name>
    <name type="common">Brown rot fungus</name>
    <dbReference type="NCBI Taxonomy" id="741705"/>
    <lineage>
        <taxon>Eukaryota</taxon>
        <taxon>Fungi</taxon>
        <taxon>Dikarya</taxon>
        <taxon>Basidiomycota</taxon>
        <taxon>Agaricomycotina</taxon>
        <taxon>Agaricomycetes</taxon>
        <taxon>Agaricomycetidae</taxon>
        <taxon>Boletales</taxon>
        <taxon>Coniophorineae</taxon>
        <taxon>Coniophoraceae</taxon>
        <taxon>Coniophora</taxon>
    </lineage>
</organism>
<dbReference type="GeneID" id="19205131"/>
<dbReference type="OrthoDB" id="438440at2759"/>
<keyword evidence="4" id="KW-1185">Reference proteome</keyword>
<evidence type="ECO:0000313" key="4">
    <source>
        <dbReference type="Proteomes" id="UP000053558"/>
    </source>
</evidence>
<dbReference type="RefSeq" id="XP_007767243.1">
    <property type="nucleotide sequence ID" value="XM_007769053.1"/>
</dbReference>
<dbReference type="SUPFAM" id="SSF53474">
    <property type="entry name" value="alpha/beta-Hydrolases"/>
    <property type="match status" value="1"/>
</dbReference>
<keyword evidence="3" id="KW-0378">Hydrolase</keyword>
<feature type="chain" id="PRO_5024291099" evidence="1">
    <location>
        <begin position="17"/>
        <end position="303"/>
    </location>
</feature>
<dbReference type="Gene3D" id="3.40.50.1820">
    <property type="entry name" value="alpha/beta hydrolase"/>
    <property type="match status" value="1"/>
</dbReference>
<accession>A0A5M3MWI3</accession>
<comment type="caution">
    <text evidence="3">The sequence shown here is derived from an EMBL/GenBank/DDBJ whole genome shotgun (WGS) entry which is preliminary data.</text>
</comment>
<dbReference type="Pfam" id="PF01764">
    <property type="entry name" value="Lipase_3"/>
    <property type="match status" value="1"/>
</dbReference>
<dbReference type="KEGG" id="cput:CONPUDRAFT_164437"/>
<evidence type="ECO:0000313" key="3">
    <source>
        <dbReference type="EMBL" id="EIW83509.1"/>
    </source>
</evidence>
<dbReference type="InterPro" id="IPR002921">
    <property type="entry name" value="Fungal_lipase-type"/>
</dbReference>
<feature type="domain" description="Fungal lipase-type" evidence="2">
    <location>
        <begin position="101"/>
        <end position="240"/>
    </location>
</feature>
<dbReference type="AlphaFoldDB" id="A0A5M3MWI3"/>
<name>A0A5M3MWI3_CONPW</name>
<evidence type="ECO:0000259" key="2">
    <source>
        <dbReference type="Pfam" id="PF01764"/>
    </source>
</evidence>
<dbReference type="GO" id="GO:0016787">
    <property type="term" value="F:hydrolase activity"/>
    <property type="evidence" value="ECO:0007669"/>
    <property type="project" value="UniProtKB-KW"/>
</dbReference>
<dbReference type="GO" id="GO:0006629">
    <property type="term" value="P:lipid metabolic process"/>
    <property type="evidence" value="ECO:0007669"/>
    <property type="project" value="InterPro"/>
</dbReference>
<protein>
    <submittedName>
        <fullName evidence="3">Alpha beta-hydrolase</fullName>
    </submittedName>
</protein>
<feature type="signal peptide" evidence="1">
    <location>
        <begin position="1"/>
        <end position="16"/>
    </location>
</feature>
<dbReference type="Proteomes" id="UP000053558">
    <property type="component" value="Unassembled WGS sequence"/>
</dbReference>
<dbReference type="InterPro" id="IPR029058">
    <property type="entry name" value="AB_hydrolase_fold"/>
</dbReference>
<reference evidence="4" key="1">
    <citation type="journal article" date="2012" name="Science">
        <title>The Paleozoic origin of enzymatic lignin decomposition reconstructed from 31 fungal genomes.</title>
        <authorList>
            <person name="Floudas D."/>
            <person name="Binder M."/>
            <person name="Riley R."/>
            <person name="Barry K."/>
            <person name="Blanchette R.A."/>
            <person name="Henrissat B."/>
            <person name="Martinez A.T."/>
            <person name="Otillar R."/>
            <person name="Spatafora J.W."/>
            <person name="Yadav J.S."/>
            <person name="Aerts A."/>
            <person name="Benoit I."/>
            <person name="Boyd A."/>
            <person name="Carlson A."/>
            <person name="Copeland A."/>
            <person name="Coutinho P.M."/>
            <person name="de Vries R.P."/>
            <person name="Ferreira P."/>
            <person name="Findley K."/>
            <person name="Foster B."/>
            <person name="Gaskell J."/>
            <person name="Glotzer D."/>
            <person name="Gorecki P."/>
            <person name="Heitman J."/>
            <person name="Hesse C."/>
            <person name="Hori C."/>
            <person name="Igarashi K."/>
            <person name="Jurgens J.A."/>
            <person name="Kallen N."/>
            <person name="Kersten P."/>
            <person name="Kohler A."/>
            <person name="Kuees U."/>
            <person name="Kumar T.K.A."/>
            <person name="Kuo A."/>
            <person name="LaButti K."/>
            <person name="Larrondo L.F."/>
            <person name="Lindquist E."/>
            <person name="Ling A."/>
            <person name="Lombard V."/>
            <person name="Lucas S."/>
            <person name="Lundell T."/>
            <person name="Martin R."/>
            <person name="McLaughlin D.J."/>
            <person name="Morgenstern I."/>
            <person name="Morin E."/>
            <person name="Murat C."/>
            <person name="Nagy L.G."/>
            <person name="Nolan M."/>
            <person name="Ohm R.A."/>
            <person name="Patyshakuliyeva A."/>
            <person name="Rokas A."/>
            <person name="Ruiz-Duenas F.J."/>
            <person name="Sabat G."/>
            <person name="Salamov A."/>
            <person name="Samejima M."/>
            <person name="Schmutz J."/>
            <person name="Slot J.C."/>
            <person name="St John F."/>
            <person name="Stenlid J."/>
            <person name="Sun H."/>
            <person name="Sun S."/>
            <person name="Syed K."/>
            <person name="Tsang A."/>
            <person name="Wiebenga A."/>
            <person name="Young D."/>
            <person name="Pisabarro A."/>
            <person name="Eastwood D.C."/>
            <person name="Martin F."/>
            <person name="Cullen D."/>
            <person name="Grigoriev I.V."/>
            <person name="Hibbett D.S."/>
        </authorList>
    </citation>
    <scope>NUCLEOTIDE SEQUENCE [LARGE SCALE GENOMIC DNA]</scope>
    <source>
        <strain evidence="4">RWD-64-598 SS2</strain>
    </source>
</reference>
<evidence type="ECO:0000256" key="1">
    <source>
        <dbReference type="SAM" id="SignalP"/>
    </source>
</evidence>
<dbReference type="EMBL" id="JH711576">
    <property type="protein sequence ID" value="EIW83509.1"/>
    <property type="molecule type" value="Genomic_DNA"/>
</dbReference>
<dbReference type="PANTHER" id="PTHR45908">
    <property type="entry name" value="PROTEIN CBG11750-RELATED"/>
    <property type="match status" value="1"/>
</dbReference>
<dbReference type="CDD" id="cd00519">
    <property type="entry name" value="Lipase_3"/>
    <property type="match status" value="1"/>
</dbReference>
<dbReference type="OMA" id="ETDINGW"/>